<evidence type="ECO:0000313" key="3">
    <source>
        <dbReference type="EMBL" id="NYJ21643.1"/>
    </source>
</evidence>
<dbReference type="AlphaFoldDB" id="A0A7Z0EHM2"/>
<organism evidence="3 4">
    <name type="scientific">Glaciibacter psychrotolerans</name>
    <dbReference type="NCBI Taxonomy" id="670054"/>
    <lineage>
        <taxon>Bacteria</taxon>
        <taxon>Bacillati</taxon>
        <taxon>Actinomycetota</taxon>
        <taxon>Actinomycetes</taxon>
        <taxon>Micrococcales</taxon>
        <taxon>Microbacteriaceae</taxon>
        <taxon>Glaciibacter</taxon>
    </lineage>
</organism>
<dbReference type="InterPro" id="IPR014048">
    <property type="entry name" value="MethylDNA_cys_MeTrfase_DNA-bd"/>
</dbReference>
<evidence type="ECO:0000313" key="4">
    <source>
        <dbReference type="Proteomes" id="UP000537260"/>
    </source>
</evidence>
<proteinExistence type="predicted"/>
<gene>
    <name evidence="3" type="ORF">HNR05_003434</name>
</gene>
<dbReference type="Gene3D" id="1.10.10.10">
    <property type="entry name" value="Winged helix-like DNA-binding domain superfamily/Winged helix DNA-binding domain"/>
    <property type="match status" value="1"/>
</dbReference>
<dbReference type="SUPFAM" id="SSF46767">
    <property type="entry name" value="Methylated DNA-protein cysteine methyltransferase, C-terminal domain"/>
    <property type="match status" value="1"/>
</dbReference>
<dbReference type="InterPro" id="IPR036388">
    <property type="entry name" value="WH-like_DNA-bd_sf"/>
</dbReference>
<dbReference type="GO" id="GO:0006281">
    <property type="term" value="P:DNA repair"/>
    <property type="evidence" value="ECO:0007669"/>
    <property type="project" value="InterPro"/>
</dbReference>
<dbReference type="GO" id="GO:0003824">
    <property type="term" value="F:catalytic activity"/>
    <property type="evidence" value="ECO:0007669"/>
    <property type="project" value="InterPro"/>
</dbReference>
<dbReference type="InterPro" id="IPR052520">
    <property type="entry name" value="ATL_DNA_repair"/>
</dbReference>
<dbReference type="RefSeq" id="WP_179580259.1">
    <property type="nucleotide sequence ID" value="NZ_JACCFM010000001.1"/>
</dbReference>
<evidence type="ECO:0000256" key="1">
    <source>
        <dbReference type="ARBA" id="ARBA00022763"/>
    </source>
</evidence>
<feature type="domain" description="Methylated-DNA-[protein]-cysteine S-methyltransferase DNA binding" evidence="2">
    <location>
        <begin position="7"/>
        <end position="64"/>
    </location>
</feature>
<dbReference type="Pfam" id="PF01035">
    <property type="entry name" value="DNA_binding_1"/>
    <property type="match status" value="1"/>
</dbReference>
<name>A0A7Z0EHM2_9MICO</name>
<evidence type="ECO:0000259" key="2">
    <source>
        <dbReference type="Pfam" id="PF01035"/>
    </source>
</evidence>
<protein>
    <submittedName>
        <fullName evidence="3">Alkylated DNA nucleotide flippase Atl1</fullName>
    </submittedName>
</protein>
<dbReference type="EMBL" id="JACCFM010000001">
    <property type="protein sequence ID" value="NYJ21643.1"/>
    <property type="molecule type" value="Genomic_DNA"/>
</dbReference>
<dbReference type="CDD" id="cd06445">
    <property type="entry name" value="ATase"/>
    <property type="match status" value="1"/>
</dbReference>
<accession>A0A7Z0EHM2</accession>
<dbReference type="Proteomes" id="UP000537260">
    <property type="component" value="Unassembled WGS sequence"/>
</dbReference>
<sequence length="106" mass="11472">MASDGSFVTDVLDLVSEIPSGRVMTYGSVAAAFGSRGARLVGQIMARYGADVPWWRVIRAGGHPPVGHEEQALEHYRIESTPLLSSTSEAGYRIDWPIARWSPGDA</sequence>
<dbReference type="PANTHER" id="PTHR42942">
    <property type="entry name" value="6-O-METHYLGUANINE DNA METHYLTRANSFERASE"/>
    <property type="match status" value="1"/>
</dbReference>
<keyword evidence="4" id="KW-1185">Reference proteome</keyword>
<reference evidence="3 4" key="1">
    <citation type="submission" date="2020-07" db="EMBL/GenBank/DDBJ databases">
        <title>Sequencing the genomes of 1000 actinobacteria strains.</title>
        <authorList>
            <person name="Klenk H.-P."/>
        </authorList>
    </citation>
    <scope>NUCLEOTIDE SEQUENCE [LARGE SCALE GENOMIC DNA]</scope>
    <source>
        <strain evidence="3 4">LI1</strain>
    </source>
</reference>
<dbReference type="InterPro" id="IPR036217">
    <property type="entry name" value="MethylDNA_cys_MeTrfase_DNAb"/>
</dbReference>
<keyword evidence="1" id="KW-0227">DNA damage</keyword>
<dbReference type="PANTHER" id="PTHR42942:SF1">
    <property type="entry name" value="ALKYLTRANSFERASE-LIKE PROTEIN 1"/>
    <property type="match status" value="1"/>
</dbReference>
<comment type="caution">
    <text evidence="3">The sequence shown here is derived from an EMBL/GenBank/DDBJ whole genome shotgun (WGS) entry which is preliminary data.</text>
</comment>